<reference evidence="5 6" key="1">
    <citation type="submission" date="2022-10" db="EMBL/GenBank/DDBJ databases">
        <authorList>
            <person name="Xie J."/>
            <person name="Shen N."/>
        </authorList>
    </citation>
    <scope>NUCLEOTIDE SEQUENCE [LARGE SCALE GENOMIC DNA]</scope>
    <source>
        <strain evidence="5 6">DSM 41681</strain>
    </source>
</reference>
<keyword evidence="1" id="KW-0238">DNA-binding</keyword>
<dbReference type="EMBL" id="JAOZYB010000217">
    <property type="protein sequence ID" value="MEB3963123.1"/>
    <property type="molecule type" value="Genomic_DNA"/>
</dbReference>
<dbReference type="Pfam" id="PF13408">
    <property type="entry name" value="Zn_ribbon_recom"/>
    <property type="match status" value="1"/>
</dbReference>
<feature type="domain" description="Recombinase" evidence="4">
    <location>
        <begin position="186"/>
        <end position="329"/>
    </location>
</feature>
<proteinExistence type="predicted"/>
<dbReference type="InterPro" id="IPR011109">
    <property type="entry name" value="DNA_bind_recombinase_dom"/>
</dbReference>
<dbReference type="InterPro" id="IPR050639">
    <property type="entry name" value="SSR_resolvase"/>
</dbReference>
<evidence type="ECO:0000259" key="3">
    <source>
        <dbReference type="PROSITE" id="PS51736"/>
    </source>
</evidence>
<dbReference type="CDD" id="cd00338">
    <property type="entry name" value="Ser_Recombinase"/>
    <property type="match status" value="1"/>
</dbReference>
<dbReference type="Proteomes" id="UP001352223">
    <property type="component" value="Unassembled WGS sequence"/>
</dbReference>
<dbReference type="InterPro" id="IPR038109">
    <property type="entry name" value="DNA_bind_recomb_sf"/>
</dbReference>
<dbReference type="PANTHER" id="PTHR30461">
    <property type="entry name" value="DNA-INVERTASE FROM LAMBDOID PROPHAGE"/>
    <property type="match status" value="1"/>
</dbReference>
<dbReference type="SMART" id="SM00857">
    <property type="entry name" value="Resolvase"/>
    <property type="match status" value="1"/>
</dbReference>
<dbReference type="PANTHER" id="PTHR30461:SF2">
    <property type="entry name" value="SERINE RECOMBINASE PINE-RELATED"/>
    <property type="match status" value="1"/>
</dbReference>
<dbReference type="InterPro" id="IPR025827">
    <property type="entry name" value="Zn_ribbon_recom_dom"/>
</dbReference>
<dbReference type="InterPro" id="IPR006119">
    <property type="entry name" value="Resolv_N"/>
</dbReference>
<dbReference type="Pfam" id="PF00239">
    <property type="entry name" value="Resolvase"/>
    <property type="match status" value="1"/>
</dbReference>
<keyword evidence="6" id="KW-1185">Reference proteome</keyword>
<evidence type="ECO:0000256" key="1">
    <source>
        <dbReference type="ARBA" id="ARBA00023125"/>
    </source>
</evidence>
<evidence type="ECO:0000259" key="4">
    <source>
        <dbReference type="PROSITE" id="PS51737"/>
    </source>
</evidence>
<keyword evidence="2" id="KW-0233">DNA recombination</keyword>
<dbReference type="SUPFAM" id="SSF53041">
    <property type="entry name" value="Resolvase-like"/>
    <property type="match status" value="1"/>
</dbReference>
<dbReference type="InterPro" id="IPR036162">
    <property type="entry name" value="Resolvase-like_N_sf"/>
</dbReference>
<evidence type="ECO:0000313" key="5">
    <source>
        <dbReference type="EMBL" id="MEB3963123.1"/>
    </source>
</evidence>
<sequence length="586" mass="66606">MSDLGPRLICGDRGGCMSPREPFSRAMAVLRAILYLRISDLTDTSTSIPRQEKAGRGRAEDLGADVIKVFKDEDKSGFHTYVNRPDWEAALNMLRERLADVLIVFKVDRATRQGIPQASEIIRIVYETGCRFISIADGIDSNNEGWEIQLTLAAHQAHKESKNTSIRVTDLRADERDEGRWMGNRPYGFIVTPERKLTPHPKESEIIRAVVAKLLDGQSLRSVAKWMNDEGYDSPRWASRKQRIAQLEAKGEPLKAQKLREKPIKTPNSWSWPVVRQLVVAPTLAGYLPHKGEVHRHTVTGEMVRISEEIISFADHTRLRSMFGSRVPVHWTRDATPGNKSKETGRAVTGLLTDYLHCAECGSRMSYDTAFVRNGEVWPRYRCIRRHFSGRCPGVLIKGTLADALVTGAMASRLGALDDDDPAVLAIAQRWADMKHPDRKARRSQLEALIREEEQFLDRLEAEKLNGLFQGARGEARFKRRYDESNGRLDGYEKELSQLPQGGALDITFLRDMMLFEEAWEVWPLAERREIIGLVLERAWVVKARKTGVRPTIDRFRFWWVGEEHPEDMLFPTTLSGLADSPKTLN</sequence>
<dbReference type="RefSeq" id="WP_324770804.1">
    <property type="nucleotide sequence ID" value="NZ_JAOZYB010000217.1"/>
</dbReference>
<evidence type="ECO:0000313" key="6">
    <source>
        <dbReference type="Proteomes" id="UP001352223"/>
    </source>
</evidence>
<dbReference type="Gene3D" id="3.90.1750.20">
    <property type="entry name" value="Putative Large Serine Recombinase, Chain B, Domain 2"/>
    <property type="match status" value="1"/>
</dbReference>
<organism evidence="5 6">
    <name type="scientific">Streptomyces kunmingensis</name>
    <dbReference type="NCBI Taxonomy" id="68225"/>
    <lineage>
        <taxon>Bacteria</taxon>
        <taxon>Bacillati</taxon>
        <taxon>Actinomycetota</taxon>
        <taxon>Actinomycetes</taxon>
        <taxon>Kitasatosporales</taxon>
        <taxon>Streptomycetaceae</taxon>
        <taxon>Streptomyces</taxon>
    </lineage>
</organism>
<accession>A0ABU6CEI8</accession>
<dbReference type="PROSITE" id="PS51736">
    <property type="entry name" value="RECOMBINASES_3"/>
    <property type="match status" value="1"/>
</dbReference>
<dbReference type="Pfam" id="PF07508">
    <property type="entry name" value="Recombinase"/>
    <property type="match status" value="1"/>
</dbReference>
<name>A0ABU6CEI8_9ACTN</name>
<dbReference type="Gene3D" id="3.40.50.1390">
    <property type="entry name" value="Resolvase, N-terminal catalytic domain"/>
    <property type="match status" value="1"/>
</dbReference>
<evidence type="ECO:0000256" key="2">
    <source>
        <dbReference type="ARBA" id="ARBA00023172"/>
    </source>
</evidence>
<dbReference type="PROSITE" id="PS51737">
    <property type="entry name" value="RECOMBINASE_DNA_BIND"/>
    <property type="match status" value="1"/>
</dbReference>
<comment type="caution">
    <text evidence="5">The sequence shown here is derived from an EMBL/GenBank/DDBJ whole genome shotgun (WGS) entry which is preliminary data.</text>
</comment>
<protein>
    <submittedName>
        <fullName evidence="5">Recombinase family protein</fullName>
    </submittedName>
</protein>
<gene>
    <name evidence="5" type="ORF">OKJ48_23150</name>
</gene>
<feature type="domain" description="Resolvase/invertase-type recombinase catalytic" evidence="3">
    <location>
        <begin position="31"/>
        <end position="179"/>
    </location>
</feature>